<evidence type="ECO:0000313" key="6">
    <source>
        <dbReference type="EMBL" id="KAG1794861.1"/>
    </source>
</evidence>
<keyword evidence="3" id="KW-0862">Zinc</keyword>
<dbReference type="Pfam" id="PF26632">
    <property type="entry name" value="DUF8205"/>
    <property type="match status" value="1"/>
</dbReference>
<evidence type="ECO:0000313" key="7">
    <source>
        <dbReference type="Proteomes" id="UP000719766"/>
    </source>
</evidence>
<dbReference type="GO" id="GO:0000981">
    <property type="term" value="F:DNA-binding transcription factor activity, RNA polymerase II-specific"/>
    <property type="evidence" value="ECO:0007669"/>
    <property type="project" value="TreeGrafter"/>
</dbReference>
<keyword evidence="1" id="KW-0479">Metal-binding</keyword>
<evidence type="ECO:0000256" key="3">
    <source>
        <dbReference type="ARBA" id="ARBA00022833"/>
    </source>
</evidence>
<keyword evidence="7" id="KW-1185">Reference proteome</keyword>
<dbReference type="InterPro" id="IPR002893">
    <property type="entry name" value="Znf_MYND"/>
</dbReference>
<evidence type="ECO:0000256" key="2">
    <source>
        <dbReference type="ARBA" id="ARBA00022771"/>
    </source>
</evidence>
<dbReference type="GO" id="GO:0008270">
    <property type="term" value="F:zinc ion binding"/>
    <property type="evidence" value="ECO:0007669"/>
    <property type="project" value="UniProtKB-KW"/>
</dbReference>
<dbReference type="SUPFAM" id="SSF144232">
    <property type="entry name" value="HIT/MYND zinc finger-like"/>
    <property type="match status" value="1"/>
</dbReference>
<dbReference type="PROSITE" id="PS01360">
    <property type="entry name" value="ZF_MYND_1"/>
    <property type="match status" value="1"/>
</dbReference>
<evidence type="ECO:0000256" key="1">
    <source>
        <dbReference type="ARBA" id="ARBA00022723"/>
    </source>
</evidence>
<gene>
    <name evidence="6" type="ORF">HD556DRAFT_406016</name>
</gene>
<dbReference type="AlphaFoldDB" id="A0A9P7DIY5"/>
<sequence>MSTDTNNSSATPTVVVLQHVTHPERDNQFRAIAVSSEFLKANRKMLRIRCTQCQISLAKPLKCAKCKSVWYCSRECQKKHWSTHKPRCHEVERSSGALKFIRMFILNPLLMSFLKIGVVIDCGLNDNPRIGFDVPFGVRVDIAIEPSDVLDFAGLYLGSKSFGEKLQGMVQVNAMAQYELTPERVDKWREARARHDAEGFAKDPVGLVDFIDATCTEHSGNAATVELHFPRVVLDIAKAREPFLLVSAVTGAETRKPMSAMSCLETINMHIRADKDNQLYLRTEMTDQDKQIIRAAGRNEDTYLARLLQEKIKREHLYADIAQLIP</sequence>
<dbReference type="Proteomes" id="UP000719766">
    <property type="component" value="Unassembled WGS sequence"/>
</dbReference>
<dbReference type="InterPro" id="IPR024119">
    <property type="entry name" value="TF_DEAF-1"/>
</dbReference>
<dbReference type="OrthoDB" id="341421at2759"/>
<dbReference type="GeneID" id="64604283"/>
<feature type="domain" description="MYND-type" evidence="5">
    <location>
        <begin position="50"/>
        <end position="88"/>
    </location>
</feature>
<reference evidence="6" key="1">
    <citation type="journal article" date="2020" name="New Phytol.">
        <title>Comparative genomics reveals dynamic genome evolution in host specialist ectomycorrhizal fungi.</title>
        <authorList>
            <person name="Lofgren L.A."/>
            <person name="Nguyen N.H."/>
            <person name="Vilgalys R."/>
            <person name="Ruytinx J."/>
            <person name="Liao H.L."/>
            <person name="Branco S."/>
            <person name="Kuo A."/>
            <person name="LaButti K."/>
            <person name="Lipzen A."/>
            <person name="Andreopoulos W."/>
            <person name="Pangilinan J."/>
            <person name="Riley R."/>
            <person name="Hundley H."/>
            <person name="Na H."/>
            <person name="Barry K."/>
            <person name="Grigoriev I.V."/>
            <person name="Stajich J.E."/>
            <person name="Kennedy P.G."/>
        </authorList>
    </citation>
    <scope>NUCLEOTIDE SEQUENCE</scope>
    <source>
        <strain evidence="6">S12</strain>
    </source>
</reference>
<dbReference type="InterPro" id="IPR058518">
    <property type="entry name" value="DUF8205"/>
</dbReference>
<organism evidence="6 7">
    <name type="scientific">Suillus plorans</name>
    <dbReference type="NCBI Taxonomy" id="116603"/>
    <lineage>
        <taxon>Eukaryota</taxon>
        <taxon>Fungi</taxon>
        <taxon>Dikarya</taxon>
        <taxon>Basidiomycota</taxon>
        <taxon>Agaricomycotina</taxon>
        <taxon>Agaricomycetes</taxon>
        <taxon>Agaricomycetidae</taxon>
        <taxon>Boletales</taxon>
        <taxon>Suillineae</taxon>
        <taxon>Suillaceae</taxon>
        <taxon>Suillus</taxon>
    </lineage>
</organism>
<accession>A0A9P7DIY5</accession>
<evidence type="ECO:0000259" key="5">
    <source>
        <dbReference type="PROSITE" id="PS50865"/>
    </source>
</evidence>
<dbReference type="Gene3D" id="6.10.140.2220">
    <property type="match status" value="1"/>
</dbReference>
<proteinExistence type="predicted"/>
<dbReference type="PANTHER" id="PTHR10237">
    <property type="entry name" value="DEFORMED EPIDERMAL AUTOREGULATORY FACTOR 1 HOMOLOG SUPPRESSIN"/>
    <property type="match status" value="1"/>
</dbReference>
<protein>
    <recommendedName>
        <fullName evidence="5">MYND-type domain-containing protein</fullName>
    </recommendedName>
</protein>
<comment type="caution">
    <text evidence="6">The sequence shown here is derived from an EMBL/GenBank/DDBJ whole genome shotgun (WGS) entry which is preliminary data.</text>
</comment>
<dbReference type="PROSITE" id="PS50865">
    <property type="entry name" value="ZF_MYND_2"/>
    <property type="match status" value="1"/>
</dbReference>
<dbReference type="PANTHER" id="PTHR10237:SF14">
    <property type="entry name" value="MYND-TYPE DOMAIN-CONTAINING PROTEIN"/>
    <property type="match status" value="1"/>
</dbReference>
<dbReference type="RefSeq" id="XP_041160900.1">
    <property type="nucleotide sequence ID" value="XM_041310519.1"/>
</dbReference>
<evidence type="ECO:0000256" key="4">
    <source>
        <dbReference type="PROSITE-ProRule" id="PRU00134"/>
    </source>
</evidence>
<dbReference type="EMBL" id="JABBWE010000024">
    <property type="protein sequence ID" value="KAG1794861.1"/>
    <property type="molecule type" value="Genomic_DNA"/>
</dbReference>
<dbReference type="Pfam" id="PF01753">
    <property type="entry name" value="zf-MYND"/>
    <property type="match status" value="1"/>
</dbReference>
<dbReference type="GO" id="GO:0005634">
    <property type="term" value="C:nucleus"/>
    <property type="evidence" value="ECO:0007669"/>
    <property type="project" value="TreeGrafter"/>
</dbReference>
<keyword evidence="2 4" id="KW-0863">Zinc-finger</keyword>
<name>A0A9P7DIY5_9AGAM</name>